<evidence type="ECO:0000313" key="3">
    <source>
        <dbReference type="EMBL" id="MBJ6360647.1"/>
    </source>
</evidence>
<dbReference type="RefSeq" id="WP_199018198.1">
    <property type="nucleotide sequence ID" value="NZ_JAELUP010000012.1"/>
</dbReference>
<keyword evidence="2" id="KW-0378">Hydrolase</keyword>
<dbReference type="GO" id="GO:0047617">
    <property type="term" value="F:fatty acyl-CoA hydrolase activity"/>
    <property type="evidence" value="ECO:0007669"/>
    <property type="project" value="TreeGrafter"/>
</dbReference>
<dbReference type="PIRSF" id="PIRSF003230">
    <property type="entry name" value="YbgC"/>
    <property type="match status" value="1"/>
</dbReference>
<dbReference type="Proteomes" id="UP000640274">
    <property type="component" value="Unassembled WGS sequence"/>
</dbReference>
<dbReference type="AlphaFoldDB" id="A0A934IWL8"/>
<dbReference type="Gene3D" id="3.10.129.10">
    <property type="entry name" value="Hotdog Thioesterase"/>
    <property type="match status" value="1"/>
</dbReference>
<organism evidence="3 4">
    <name type="scientific">Paenibacillus roseus</name>
    <dbReference type="NCBI Taxonomy" id="2798579"/>
    <lineage>
        <taxon>Bacteria</taxon>
        <taxon>Bacillati</taxon>
        <taxon>Bacillota</taxon>
        <taxon>Bacilli</taxon>
        <taxon>Bacillales</taxon>
        <taxon>Paenibacillaceae</taxon>
        <taxon>Paenibacillus</taxon>
    </lineage>
</organism>
<reference evidence="3" key="1">
    <citation type="submission" date="2020-12" db="EMBL/GenBank/DDBJ databases">
        <authorList>
            <person name="Huq M.A."/>
        </authorList>
    </citation>
    <scope>NUCLEOTIDE SEQUENCE</scope>
    <source>
        <strain evidence="3">MAHUQ-46</strain>
    </source>
</reference>
<protein>
    <submittedName>
        <fullName evidence="3">Acyl-CoA thioesterase</fullName>
    </submittedName>
</protein>
<dbReference type="Pfam" id="PF13279">
    <property type="entry name" value="4HBT_2"/>
    <property type="match status" value="1"/>
</dbReference>
<name>A0A934IWL8_9BACL</name>
<accession>A0A934IWL8</accession>
<evidence type="ECO:0000313" key="4">
    <source>
        <dbReference type="Proteomes" id="UP000640274"/>
    </source>
</evidence>
<comment type="similarity">
    <text evidence="1">Belongs to the 4-hydroxybenzoyl-CoA thioesterase family.</text>
</comment>
<dbReference type="InterPro" id="IPR006684">
    <property type="entry name" value="YbgC/YbaW"/>
</dbReference>
<proteinExistence type="inferred from homology"/>
<keyword evidence="4" id="KW-1185">Reference proteome</keyword>
<evidence type="ECO:0000256" key="2">
    <source>
        <dbReference type="ARBA" id="ARBA00022801"/>
    </source>
</evidence>
<dbReference type="SUPFAM" id="SSF54637">
    <property type="entry name" value="Thioesterase/thiol ester dehydrase-isomerase"/>
    <property type="match status" value="1"/>
</dbReference>
<dbReference type="PANTHER" id="PTHR31793">
    <property type="entry name" value="4-HYDROXYBENZOYL-COA THIOESTERASE FAMILY MEMBER"/>
    <property type="match status" value="1"/>
</dbReference>
<gene>
    <name evidence="3" type="ORF">JFN88_04840</name>
</gene>
<sequence length="133" mass="15221">MTTASLTIVVRSTEIDVNGHVNNARYLEYLEWGREEWYEKAGLYYQVLRDLGVLTVTVNININYRKECLQGEKLTIRTFPEKVGNTSFVLRQEIANASNEICIDARVTCVTVDTETRKSVMVPGRLRELFSGK</sequence>
<dbReference type="InterPro" id="IPR029069">
    <property type="entry name" value="HotDog_dom_sf"/>
</dbReference>
<comment type="caution">
    <text evidence="3">The sequence shown here is derived from an EMBL/GenBank/DDBJ whole genome shotgun (WGS) entry which is preliminary data.</text>
</comment>
<dbReference type="InterPro" id="IPR050563">
    <property type="entry name" value="4-hydroxybenzoyl-CoA_TE"/>
</dbReference>
<dbReference type="NCBIfam" id="TIGR00051">
    <property type="entry name" value="YbgC/FadM family acyl-CoA thioesterase"/>
    <property type="match status" value="1"/>
</dbReference>
<dbReference type="PANTHER" id="PTHR31793:SF27">
    <property type="entry name" value="NOVEL THIOESTERASE SUPERFAMILY DOMAIN AND SAPOSIN A-TYPE DOMAIN CONTAINING PROTEIN (0610012H03RIK)"/>
    <property type="match status" value="1"/>
</dbReference>
<evidence type="ECO:0000256" key="1">
    <source>
        <dbReference type="ARBA" id="ARBA00005953"/>
    </source>
</evidence>
<dbReference type="CDD" id="cd00586">
    <property type="entry name" value="4HBT"/>
    <property type="match status" value="1"/>
</dbReference>
<dbReference type="EMBL" id="JAELUP010000012">
    <property type="protein sequence ID" value="MBJ6360647.1"/>
    <property type="molecule type" value="Genomic_DNA"/>
</dbReference>